<sequence>MAPIKYTIAVVKRNPLLKIKVTGIYNGKDQNFYFQNPLTGAWEKMQSGGEQEISATNQGLSVECLKKLTYCLKNLADRFYEESKDLFGGSICGESRYPS</sequence>
<dbReference type="Proteomes" id="UP000657177">
    <property type="component" value="Unassembled WGS sequence"/>
</dbReference>
<reference evidence="1" key="1">
    <citation type="submission" date="2020-06" db="EMBL/GenBank/DDBJ databases">
        <title>Novel chitinolytic bacterium.</title>
        <authorList>
            <person name="Ungkulpasvich U."/>
            <person name="Kosugi A."/>
            <person name="Uke A."/>
        </authorList>
    </citation>
    <scope>NUCLEOTIDE SEQUENCE</scope>
    <source>
        <strain evidence="1">UUS1-1</strain>
    </source>
</reference>
<comment type="caution">
    <text evidence="1">The sequence shown here is derived from an EMBL/GenBank/DDBJ whole genome shotgun (WGS) entry which is preliminary data.</text>
</comment>
<dbReference type="EMBL" id="JAAKDE010000077">
    <property type="protein sequence ID" value="MBA2134173.1"/>
    <property type="molecule type" value="Genomic_DNA"/>
</dbReference>
<name>A0A8J6I2T4_9FIRM</name>
<dbReference type="RefSeq" id="WP_181340633.1">
    <property type="nucleotide sequence ID" value="NZ_JAAKDE010000077.1"/>
</dbReference>
<evidence type="ECO:0000313" key="2">
    <source>
        <dbReference type="Proteomes" id="UP000657177"/>
    </source>
</evidence>
<accession>A0A8J6I2T4</accession>
<organism evidence="1 2">
    <name type="scientific">Capillibacterium thermochitinicola</name>
    <dbReference type="NCBI Taxonomy" id="2699427"/>
    <lineage>
        <taxon>Bacteria</taxon>
        <taxon>Bacillati</taxon>
        <taxon>Bacillota</taxon>
        <taxon>Capillibacterium</taxon>
    </lineage>
</organism>
<gene>
    <name evidence="1" type="ORF">G5B42_11635</name>
</gene>
<keyword evidence="2" id="KW-1185">Reference proteome</keyword>
<dbReference type="AlphaFoldDB" id="A0A8J6I2T4"/>
<protein>
    <submittedName>
        <fullName evidence="1">Uncharacterized protein</fullName>
    </submittedName>
</protein>
<proteinExistence type="predicted"/>
<evidence type="ECO:0000313" key="1">
    <source>
        <dbReference type="EMBL" id="MBA2134173.1"/>
    </source>
</evidence>